<comment type="caution">
    <text evidence="2">The sequence shown here is derived from an EMBL/GenBank/DDBJ whole genome shotgun (WGS) entry which is preliminary data.</text>
</comment>
<accession>A0A9N8DSJ5</accession>
<proteinExistence type="predicted"/>
<evidence type="ECO:0000313" key="3">
    <source>
        <dbReference type="Proteomes" id="UP001153069"/>
    </source>
</evidence>
<name>A0A9N8DSJ5_9STRA</name>
<protein>
    <submittedName>
        <fullName evidence="2">Uncharacterized protein</fullName>
    </submittedName>
</protein>
<sequence length="359" mass="38203">MSIMGPGMNMNMNMNMNMMAMDRSKGMSSRIMTMSSKSMAMSSKSMSSKSMSSKSKNMASKAMIGMSSKFMVGVSNKSMMKMRMKMMGTANPSLTVFPTGASNSPSVATDNTTESPGTVSPTTSGTTPVPTTPGTTPNPTELGTTPGPTTTRTSPAPTVVTPEATTAPTPAITTGTLAPTTSTATTVPTIQTATIARSFGAGLPETIKLKDYEAAADDESTLSLPVATRFLFRFFAKTGREPTTEEISALVDTLVSFFQQEFQNNPTFKPMFKEFQLTEITPKYSATDNPDKFILESMALVKVNAGNSNAQHVSGSTASQVMGASHFDAYIGNYLREMGSWSEFYQTHTVSFTGVSHGV</sequence>
<dbReference type="Proteomes" id="UP001153069">
    <property type="component" value="Unassembled WGS sequence"/>
</dbReference>
<gene>
    <name evidence="2" type="ORF">SEMRO_340_G121230.1</name>
</gene>
<feature type="compositionally biased region" description="Polar residues" evidence="1">
    <location>
        <begin position="97"/>
        <end position="111"/>
    </location>
</feature>
<feature type="region of interest" description="Disordered" evidence="1">
    <location>
        <begin position="97"/>
        <end position="183"/>
    </location>
</feature>
<dbReference type="AlphaFoldDB" id="A0A9N8DSJ5"/>
<organism evidence="2 3">
    <name type="scientific">Seminavis robusta</name>
    <dbReference type="NCBI Taxonomy" id="568900"/>
    <lineage>
        <taxon>Eukaryota</taxon>
        <taxon>Sar</taxon>
        <taxon>Stramenopiles</taxon>
        <taxon>Ochrophyta</taxon>
        <taxon>Bacillariophyta</taxon>
        <taxon>Bacillariophyceae</taxon>
        <taxon>Bacillariophycidae</taxon>
        <taxon>Naviculales</taxon>
        <taxon>Naviculaceae</taxon>
        <taxon>Seminavis</taxon>
    </lineage>
</organism>
<reference evidence="2" key="1">
    <citation type="submission" date="2020-06" db="EMBL/GenBank/DDBJ databases">
        <authorList>
            <consortium name="Plant Systems Biology data submission"/>
        </authorList>
    </citation>
    <scope>NUCLEOTIDE SEQUENCE</scope>
    <source>
        <strain evidence="2">D6</strain>
    </source>
</reference>
<keyword evidence="3" id="KW-1185">Reference proteome</keyword>
<evidence type="ECO:0000256" key="1">
    <source>
        <dbReference type="SAM" id="MobiDB-lite"/>
    </source>
</evidence>
<dbReference type="EMBL" id="CAICTM010000339">
    <property type="protein sequence ID" value="CAB9508262.1"/>
    <property type="molecule type" value="Genomic_DNA"/>
</dbReference>
<feature type="compositionally biased region" description="Low complexity" evidence="1">
    <location>
        <begin position="112"/>
        <end position="183"/>
    </location>
</feature>
<evidence type="ECO:0000313" key="2">
    <source>
        <dbReference type="EMBL" id="CAB9508262.1"/>
    </source>
</evidence>